<evidence type="ECO:0000313" key="3">
    <source>
        <dbReference type="Proteomes" id="UP000245464"/>
    </source>
</evidence>
<dbReference type="Proteomes" id="UP000245464">
    <property type="component" value="Chromosome 6"/>
</dbReference>
<proteinExistence type="predicted"/>
<dbReference type="RefSeq" id="XP_001934897.1">
    <property type="nucleotide sequence ID" value="XM_001934862.1"/>
</dbReference>
<evidence type="ECO:0000256" key="1">
    <source>
        <dbReference type="SAM" id="MobiDB-lite"/>
    </source>
</evidence>
<protein>
    <submittedName>
        <fullName evidence="2">Uncharacterized protein</fullName>
    </submittedName>
</protein>
<dbReference type="GeneID" id="6342805"/>
<gene>
    <name evidence="2" type="ORF">PtrM4_114810</name>
</gene>
<sequence>MVHTAARARPAKRMVNEKLADTDEEMTDLTNESESELEPITEGEDETDEDDESEEEAMTEEEDATDDEEMTEVETDEEDDEKLFEKLFTKARKHYVRQEANADRIEDYLDRKPWKKVPLVSLKGKWTLYSSAYLDCMKRKIPKWGPRKLEDFDIGPLRMSRSDDSYSTMVGADLSGESDFTFFVSERVEFDFKAPKWASTRPMKIGCLIELGSAHNMDEKSVNINVMFLGPDVFKITFRSKDLPSSRFQGYDEITFVARRIQTQAQVREEQRKASAEWANCRYTGHLHPSNWGF</sequence>
<dbReference type="KEGG" id="ptrr:6342805"/>
<reference evidence="2" key="1">
    <citation type="journal article" date="2018" name="BMC Genomics">
        <title>Comparative genomics of the wheat fungal pathogen Pyrenophora tritici-repentis reveals chromosomal variations and genome plasticity.</title>
        <authorList>
            <person name="Moolhuijzen P."/>
            <person name="See P.T."/>
            <person name="Hane J.K."/>
            <person name="Shi G."/>
            <person name="Liu Z."/>
            <person name="Oliver R.P."/>
            <person name="Moffat C.S."/>
        </authorList>
    </citation>
    <scope>NUCLEOTIDE SEQUENCE [LARGE SCALE GENOMIC DNA]</scope>
    <source>
        <strain evidence="2">M4</strain>
    </source>
</reference>
<feature type="compositionally biased region" description="Acidic residues" evidence="1">
    <location>
        <begin position="22"/>
        <end position="81"/>
    </location>
</feature>
<name>A0A834RRL9_9PLEO</name>
<evidence type="ECO:0000313" key="2">
    <source>
        <dbReference type="EMBL" id="KAF7569066.1"/>
    </source>
</evidence>
<accession>A0A834RRL9</accession>
<dbReference type="EMBL" id="NQIK02000006">
    <property type="protein sequence ID" value="KAF7569066.1"/>
    <property type="molecule type" value="Genomic_DNA"/>
</dbReference>
<dbReference type="AlphaFoldDB" id="A0A834RRL9"/>
<comment type="caution">
    <text evidence="2">The sequence shown here is derived from an EMBL/GenBank/DDBJ whole genome shotgun (WGS) entry which is preliminary data.</text>
</comment>
<feature type="region of interest" description="Disordered" evidence="1">
    <location>
        <begin position="1"/>
        <end position="81"/>
    </location>
</feature>
<organism evidence="2 3">
    <name type="scientific">Pyrenophora tritici-repentis</name>
    <dbReference type="NCBI Taxonomy" id="45151"/>
    <lineage>
        <taxon>Eukaryota</taxon>
        <taxon>Fungi</taxon>
        <taxon>Dikarya</taxon>
        <taxon>Ascomycota</taxon>
        <taxon>Pezizomycotina</taxon>
        <taxon>Dothideomycetes</taxon>
        <taxon>Pleosporomycetidae</taxon>
        <taxon>Pleosporales</taxon>
        <taxon>Pleosporineae</taxon>
        <taxon>Pleosporaceae</taxon>
        <taxon>Pyrenophora</taxon>
    </lineage>
</organism>